<feature type="region of interest" description="Disordered" evidence="2">
    <location>
        <begin position="79"/>
        <end position="214"/>
    </location>
</feature>
<evidence type="ECO:0000256" key="1">
    <source>
        <dbReference type="SAM" id="Coils"/>
    </source>
</evidence>
<feature type="compositionally biased region" description="Basic and acidic residues" evidence="2">
    <location>
        <begin position="1"/>
        <end position="12"/>
    </location>
</feature>
<name>A0A5B8MSV9_9CHLO</name>
<sequence length="294" mass="32534">MGCGRVRQERSGTGRRRMLRSLPQRSTRRGNAKAERGRTRTERPHPHQEDGDGGWRVEEGRLGRRRALGLGISLAGVLLRRDAKAEPERELETEPEVVVERKVLEVVSSEEGPLVADPVAKPVAEGDSGQAESLPSPSSSEGDLREPAADEEPSRTSPNPSALPSGEAPPPPDGSERGPEAGEQEKPPEASQEKLEKPTEQPVEKEKEKKENIFSVRKSKVRELQELRNSLKEKEFALMEKQQELEGKEQTIIVMKEQLALEKKIRDILIEEKEKAVEEAKLTAGLCAQGGMMP</sequence>
<gene>
    <name evidence="3" type="ORF">A3770_11p61210</name>
</gene>
<feature type="coiled-coil region" evidence="1">
    <location>
        <begin position="224"/>
        <end position="258"/>
    </location>
</feature>
<feature type="compositionally biased region" description="Basic and acidic residues" evidence="2">
    <location>
        <begin position="142"/>
        <end position="154"/>
    </location>
</feature>
<feature type="compositionally biased region" description="Polar residues" evidence="2">
    <location>
        <begin position="130"/>
        <end position="141"/>
    </location>
</feature>
<feature type="compositionally biased region" description="Basic and acidic residues" evidence="2">
    <location>
        <begin position="79"/>
        <end position="104"/>
    </location>
</feature>
<organism evidence="3 4">
    <name type="scientific">Chloropicon primus</name>
    <dbReference type="NCBI Taxonomy" id="1764295"/>
    <lineage>
        <taxon>Eukaryota</taxon>
        <taxon>Viridiplantae</taxon>
        <taxon>Chlorophyta</taxon>
        <taxon>Chloropicophyceae</taxon>
        <taxon>Chloropicales</taxon>
        <taxon>Chloropicaceae</taxon>
        <taxon>Chloropicon</taxon>
    </lineage>
</organism>
<feature type="compositionally biased region" description="Basic and acidic residues" evidence="2">
    <location>
        <begin position="32"/>
        <end position="58"/>
    </location>
</feature>
<proteinExistence type="predicted"/>
<keyword evidence="1" id="KW-0175">Coiled coil</keyword>
<feature type="compositionally biased region" description="Basic and acidic residues" evidence="2">
    <location>
        <begin position="174"/>
        <end position="212"/>
    </location>
</feature>
<evidence type="ECO:0000313" key="4">
    <source>
        <dbReference type="Proteomes" id="UP000316726"/>
    </source>
</evidence>
<evidence type="ECO:0000313" key="3">
    <source>
        <dbReference type="EMBL" id="QDZ23603.1"/>
    </source>
</evidence>
<dbReference type="STRING" id="1764295.A0A5B8MSV9"/>
<keyword evidence="4" id="KW-1185">Reference proteome</keyword>
<protein>
    <submittedName>
        <fullName evidence="3">Uncharacterized protein</fullName>
    </submittedName>
</protein>
<dbReference type="AlphaFoldDB" id="A0A5B8MSV9"/>
<accession>A0A5B8MSV9</accession>
<reference evidence="3 4" key="1">
    <citation type="submission" date="2018-07" db="EMBL/GenBank/DDBJ databases">
        <title>The complete nuclear genome of the prasinophyte Chloropicon primus (CCMP1205).</title>
        <authorList>
            <person name="Pombert J.-F."/>
            <person name="Otis C."/>
            <person name="Turmel M."/>
            <person name="Lemieux C."/>
        </authorList>
    </citation>
    <scope>NUCLEOTIDE SEQUENCE [LARGE SCALE GENOMIC DNA]</scope>
    <source>
        <strain evidence="3 4">CCMP1205</strain>
    </source>
</reference>
<feature type="region of interest" description="Disordered" evidence="2">
    <location>
        <begin position="1"/>
        <end position="58"/>
    </location>
</feature>
<dbReference type="Proteomes" id="UP000316726">
    <property type="component" value="Chromosome 11"/>
</dbReference>
<dbReference type="EMBL" id="CP031044">
    <property type="protein sequence ID" value="QDZ23603.1"/>
    <property type="molecule type" value="Genomic_DNA"/>
</dbReference>
<evidence type="ECO:0000256" key="2">
    <source>
        <dbReference type="SAM" id="MobiDB-lite"/>
    </source>
</evidence>